<dbReference type="EMBL" id="SIXC01000015">
    <property type="protein sequence ID" value="TBH78453.1"/>
    <property type="molecule type" value="Genomic_DNA"/>
</dbReference>
<dbReference type="SMART" id="SM00450">
    <property type="entry name" value="RHOD"/>
    <property type="match status" value="1"/>
</dbReference>
<evidence type="ECO:0000256" key="1">
    <source>
        <dbReference type="SAM" id="SignalP"/>
    </source>
</evidence>
<dbReference type="InterPro" id="IPR001763">
    <property type="entry name" value="Rhodanese-like_dom"/>
</dbReference>
<dbReference type="RefSeq" id="WP_118229282.1">
    <property type="nucleotide sequence ID" value="NZ_DBFBQU010000004.1"/>
</dbReference>
<evidence type="ECO:0000259" key="2">
    <source>
        <dbReference type="PROSITE" id="PS50206"/>
    </source>
</evidence>
<dbReference type="PROSITE" id="PS50206">
    <property type="entry name" value="RHODANESE_3"/>
    <property type="match status" value="1"/>
</dbReference>
<dbReference type="CDD" id="cd00158">
    <property type="entry name" value="RHOD"/>
    <property type="match status" value="1"/>
</dbReference>
<keyword evidence="1" id="KW-0732">Signal</keyword>
<organism evidence="3 4">
    <name type="scientific">Desulfovibrio legallii</name>
    <dbReference type="NCBI Taxonomy" id="571438"/>
    <lineage>
        <taxon>Bacteria</taxon>
        <taxon>Pseudomonadati</taxon>
        <taxon>Thermodesulfobacteriota</taxon>
        <taxon>Desulfovibrionia</taxon>
        <taxon>Desulfovibrionales</taxon>
        <taxon>Desulfovibrionaceae</taxon>
        <taxon>Desulfovibrio</taxon>
    </lineage>
</organism>
<dbReference type="InterPro" id="IPR052367">
    <property type="entry name" value="Thiosulfate_ST/Rhodanese-like"/>
</dbReference>
<dbReference type="InterPro" id="IPR036873">
    <property type="entry name" value="Rhodanese-like_dom_sf"/>
</dbReference>
<dbReference type="AlphaFoldDB" id="A0A6H3FC85"/>
<dbReference type="SUPFAM" id="SSF52821">
    <property type="entry name" value="Rhodanese/Cell cycle control phosphatase"/>
    <property type="match status" value="1"/>
</dbReference>
<gene>
    <name evidence="3" type="ORF">EB812_10540</name>
</gene>
<dbReference type="Gene3D" id="3.40.250.10">
    <property type="entry name" value="Rhodanese-like domain"/>
    <property type="match status" value="1"/>
</dbReference>
<proteinExistence type="predicted"/>
<name>A0A6H3FC85_9BACT</name>
<dbReference type="PANTHER" id="PTHR45431">
    <property type="entry name" value="RHODANESE-LIKE DOMAIN-CONTAINING PROTEIN 15, CHLOROPLASTIC"/>
    <property type="match status" value="1"/>
</dbReference>
<reference evidence="3 4" key="1">
    <citation type="submission" date="2018-12" db="EMBL/GenBank/DDBJ databases">
        <title>First genome draft of Desulfovibrio legallis sp. nov.</title>
        <authorList>
            <person name="Ben Dhia O."/>
            <person name="Najjari A."/>
            <person name="Ferjani R."/>
            <person name="Fhoula I."/>
            <person name="Fardeau M.-L."/>
            <person name="Boudabbous A."/>
            <person name="Ouzari H.I."/>
        </authorList>
    </citation>
    <scope>NUCLEOTIDE SEQUENCE [LARGE SCALE GENOMIC DNA]</scope>
    <source>
        <strain evidence="3 4">H1T</strain>
    </source>
</reference>
<comment type="caution">
    <text evidence="3">The sequence shown here is derived from an EMBL/GenBank/DDBJ whole genome shotgun (WGS) entry which is preliminary data.</text>
</comment>
<evidence type="ECO:0000313" key="4">
    <source>
        <dbReference type="Proteomes" id="UP000292919"/>
    </source>
</evidence>
<protein>
    <submittedName>
        <fullName evidence="3">Rhodanese-like domain-containing protein</fullName>
    </submittedName>
</protein>
<dbReference type="PANTHER" id="PTHR45431:SF3">
    <property type="entry name" value="RHODANESE-LIKE DOMAIN-CONTAINING PROTEIN 15, CHLOROPLASTIC"/>
    <property type="match status" value="1"/>
</dbReference>
<dbReference type="Pfam" id="PF00581">
    <property type="entry name" value="Rhodanese"/>
    <property type="match status" value="1"/>
</dbReference>
<feature type="chain" id="PRO_5026289747" evidence="1">
    <location>
        <begin position="36"/>
        <end position="140"/>
    </location>
</feature>
<evidence type="ECO:0000313" key="3">
    <source>
        <dbReference type="EMBL" id="TBH78453.1"/>
    </source>
</evidence>
<dbReference type="Proteomes" id="UP000292919">
    <property type="component" value="Unassembled WGS sequence"/>
</dbReference>
<accession>A0A6H3FC85</accession>
<keyword evidence="4" id="KW-1185">Reference proteome</keyword>
<feature type="domain" description="Rhodanese" evidence="2">
    <location>
        <begin position="50"/>
        <end position="140"/>
    </location>
</feature>
<feature type="signal peptide" evidence="1">
    <location>
        <begin position="1"/>
        <end position="35"/>
    </location>
</feature>
<sequence>MNASHTRRLSRPWTGLALAVALALPLLLAAASALAEDISVSAAAALLRQPPEGLVVLDVRTPAEFRAGHLPGAVNMDYFGGPFEAQIQTLPKNAPVLLYCRTGNRSEAAQETLRTVGVRHILHMKDGIVGWQAQGLPLQE</sequence>